<name>A0A1H3CLU5_EUBBA</name>
<keyword evidence="1" id="KW-0446">Lipid-binding</keyword>
<dbReference type="NCBIfam" id="TIGR00762">
    <property type="entry name" value="DegV"/>
    <property type="match status" value="1"/>
</dbReference>
<dbReference type="Gene3D" id="3.30.1180.10">
    <property type="match status" value="1"/>
</dbReference>
<keyword evidence="3" id="KW-1185">Reference proteome</keyword>
<dbReference type="Proteomes" id="UP000199652">
    <property type="component" value="Unassembled WGS sequence"/>
</dbReference>
<organism evidence="2 3">
    <name type="scientific">Eubacterium barkeri</name>
    <name type="common">Clostridium barkeri</name>
    <dbReference type="NCBI Taxonomy" id="1528"/>
    <lineage>
        <taxon>Bacteria</taxon>
        <taxon>Bacillati</taxon>
        <taxon>Bacillota</taxon>
        <taxon>Clostridia</taxon>
        <taxon>Eubacteriales</taxon>
        <taxon>Eubacteriaceae</taxon>
        <taxon>Eubacterium</taxon>
    </lineage>
</organism>
<dbReference type="OrthoDB" id="2138472at2"/>
<evidence type="ECO:0000313" key="2">
    <source>
        <dbReference type="EMBL" id="SDX55212.1"/>
    </source>
</evidence>
<accession>A0A1H3CLU5</accession>
<dbReference type="InterPro" id="IPR050270">
    <property type="entry name" value="DegV_domain_contain"/>
</dbReference>
<gene>
    <name evidence="2" type="ORF">SAMN04488579_103155</name>
</gene>
<dbReference type="Gene3D" id="3.40.50.10440">
    <property type="entry name" value="Dihydroxyacetone kinase, domain 1"/>
    <property type="match status" value="1"/>
</dbReference>
<sequence>MESKIIMDSCVDFNDSAFSPAVEYQRIPFKIIIDGEEIVDQNLNTFLLINKMKMSKHKMTTACPSPKDFLDAMDPAKANYIVTISSKLSGCHNSAVMAKKMAEEEGITENVYIFDSLSAASGEDLVVMKINELIARGLSPQDLVPIVRDYIANMTTYFILNSLDNLAKNGRISPAVALIGKMLKIVPIMGSRDGEIELKEKVRGRKKAFARLVEVITTEVQDAGERIFAITHVHALEQAEKLKNAILDANLFKDVVIFEAGGLSSFYADNGGIVVSY</sequence>
<dbReference type="AlphaFoldDB" id="A0A1H3CLU5"/>
<dbReference type="SUPFAM" id="SSF82549">
    <property type="entry name" value="DAK1/DegV-like"/>
    <property type="match status" value="1"/>
</dbReference>
<dbReference type="PANTHER" id="PTHR33434">
    <property type="entry name" value="DEGV DOMAIN-CONTAINING PROTEIN DR_1986-RELATED"/>
    <property type="match status" value="1"/>
</dbReference>
<dbReference type="PROSITE" id="PS51482">
    <property type="entry name" value="DEGV"/>
    <property type="match status" value="1"/>
</dbReference>
<dbReference type="PANTHER" id="PTHR33434:SF2">
    <property type="entry name" value="FATTY ACID-BINDING PROTEIN TM_1468"/>
    <property type="match status" value="1"/>
</dbReference>
<evidence type="ECO:0000256" key="1">
    <source>
        <dbReference type="ARBA" id="ARBA00023121"/>
    </source>
</evidence>
<evidence type="ECO:0000313" key="3">
    <source>
        <dbReference type="Proteomes" id="UP000199652"/>
    </source>
</evidence>
<dbReference type="InterPro" id="IPR043168">
    <property type="entry name" value="DegV_C"/>
</dbReference>
<dbReference type="GO" id="GO:0008289">
    <property type="term" value="F:lipid binding"/>
    <property type="evidence" value="ECO:0007669"/>
    <property type="project" value="UniProtKB-KW"/>
</dbReference>
<dbReference type="InterPro" id="IPR003797">
    <property type="entry name" value="DegV"/>
</dbReference>
<reference evidence="3" key="1">
    <citation type="submission" date="2016-10" db="EMBL/GenBank/DDBJ databases">
        <authorList>
            <person name="Varghese N."/>
            <person name="Submissions S."/>
        </authorList>
    </citation>
    <scope>NUCLEOTIDE SEQUENCE [LARGE SCALE GENOMIC DNA]</scope>
    <source>
        <strain evidence="3">VPI 5359</strain>
    </source>
</reference>
<protein>
    <submittedName>
        <fullName evidence="2">EDD domain protein, DegV family</fullName>
    </submittedName>
</protein>
<proteinExistence type="predicted"/>
<dbReference type="Pfam" id="PF02645">
    <property type="entry name" value="DegV"/>
    <property type="match status" value="1"/>
</dbReference>
<dbReference type="Gene3D" id="2.20.28.50">
    <property type="entry name" value="degv family protein"/>
    <property type="match status" value="1"/>
</dbReference>
<dbReference type="EMBL" id="FNOU01000003">
    <property type="protein sequence ID" value="SDX55212.1"/>
    <property type="molecule type" value="Genomic_DNA"/>
</dbReference>
<dbReference type="STRING" id="1528.SAMN04488579_103155"/>
<dbReference type="RefSeq" id="WP_090243452.1">
    <property type="nucleotide sequence ID" value="NZ_FNOU01000003.1"/>
</dbReference>